<keyword evidence="1" id="KW-1133">Transmembrane helix</keyword>
<dbReference type="Proteomes" id="UP000187609">
    <property type="component" value="Unassembled WGS sequence"/>
</dbReference>
<reference evidence="2" key="1">
    <citation type="submission" date="2016-11" db="EMBL/GenBank/DDBJ databases">
        <title>The genome of Nicotiana attenuata.</title>
        <authorList>
            <person name="Xu S."/>
            <person name="Brockmoeller T."/>
            <person name="Gaquerel E."/>
            <person name="Navarro A."/>
            <person name="Kuhl H."/>
            <person name="Gase K."/>
            <person name="Ling Z."/>
            <person name="Zhou W."/>
            <person name="Kreitzer C."/>
            <person name="Stanke M."/>
            <person name="Tang H."/>
            <person name="Lyons E."/>
            <person name="Pandey P."/>
            <person name="Pandey S.P."/>
            <person name="Timmermann B."/>
            <person name="Baldwin I.T."/>
        </authorList>
    </citation>
    <scope>NUCLEOTIDE SEQUENCE [LARGE SCALE GENOMIC DNA]</scope>
    <source>
        <strain evidence="2">UT</strain>
    </source>
</reference>
<dbReference type="EMBL" id="MJEQ01002351">
    <property type="protein sequence ID" value="OIT27588.1"/>
    <property type="molecule type" value="Genomic_DNA"/>
</dbReference>
<keyword evidence="3" id="KW-1185">Reference proteome</keyword>
<evidence type="ECO:0000256" key="1">
    <source>
        <dbReference type="SAM" id="Phobius"/>
    </source>
</evidence>
<protein>
    <submittedName>
        <fullName evidence="2">Fruit-specific protein</fullName>
    </submittedName>
</protein>
<name>A0A1J6KFX6_NICAT</name>
<keyword evidence="1" id="KW-0812">Transmembrane</keyword>
<feature type="transmembrane region" description="Helical" evidence="1">
    <location>
        <begin position="20"/>
        <end position="46"/>
    </location>
</feature>
<accession>A0A1J6KFX6</accession>
<evidence type="ECO:0000313" key="3">
    <source>
        <dbReference type="Proteomes" id="UP000187609"/>
    </source>
</evidence>
<keyword evidence="1" id="KW-0472">Membrane</keyword>
<dbReference type="Gramene" id="OIT27588">
    <property type="protein sequence ID" value="OIT27588"/>
    <property type="gene ID" value="A4A49_21571"/>
</dbReference>
<proteinExistence type="predicted"/>
<gene>
    <name evidence="2" type="primary">2A11_0</name>
    <name evidence="2" type="ORF">A4A49_21571</name>
</gene>
<comment type="caution">
    <text evidence="2">The sequence shown here is derived from an EMBL/GenBank/DDBJ whole genome shotgun (WGS) entry which is preliminary data.</text>
</comment>
<dbReference type="AlphaFoldDB" id="A0A1J6KFX6"/>
<organism evidence="2 3">
    <name type="scientific">Nicotiana attenuata</name>
    <name type="common">Coyote tobacco</name>
    <dbReference type="NCBI Taxonomy" id="49451"/>
    <lineage>
        <taxon>Eukaryota</taxon>
        <taxon>Viridiplantae</taxon>
        <taxon>Streptophyta</taxon>
        <taxon>Embryophyta</taxon>
        <taxon>Tracheophyta</taxon>
        <taxon>Spermatophyta</taxon>
        <taxon>Magnoliopsida</taxon>
        <taxon>eudicotyledons</taxon>
        <taxon>Gunneridae</taxon>
        <taxon>Pentapetalae</taxon>
        <taxon>asterids</taxon>
        <taxon>lamiids</taxon>
        <taxon>Solanales</taxon>
        <taxon>Solanaceae</taxon>
        <taxon>Nicotianoideae</taxon>
        <taxon>Nicotianeae</taxon>
        <taxon>Nicotiana</taxon>
    </lineage>
</organism>
<sequence>MILASKELPYSSTLHLQANSIIAMAIKSSLLKFAIFFSILLTATAVELTRTSEMKAMAIGTGLPLSISTIKMTLIPNDFFKWTCDRECRSDADCSDGVLCRTCWWHYQPYTDDYHYHCSIFPN</sequence>
<evidence type="ECO:0000313" key="2">
    <source>
        <dbReference type="EMBL" id="OIT27588.1"/>
    </source>
</evidence>